<dbReference type="SUPFAM" id="SSF54593">
    <property type="entry name" value="Glyoxalase/Bleomycin resistance protein/Dihydroxybiphenyl dioxygenase"/>
    <property type="match status" value="2"/>
</dbReference>
<evidence type="ECO:0000259" key="1">
    <source>
        <dbReference type="Pfam" id="PF13468"/>
    </source>
</evidence>
<dbReference type="EMBL" id="BNJK01000001">
    <property type="protein sequence ID" value="GHO97228.1"/>
    <property type="molecule type" value="Genomic_DNA"/>
</dbReference>
<comment type="caution">
    <text evidence="2">The sequence shown here is derived from an EMBL/GenBank/DDBJ whole genome shotgun (WGS) entry which is preliminary data.</text>
</comment>
<accession>A0A8J3IRF6</accession>
<keyword evidence="3" id="KW-1185">Reference proteome</keyword>
<gene>
    <name evidence="2" type="ORF">KSF_072760</name>
</gene>
<dbReference type="RefSeq" id="WP_220207806.1">
    <property type="nucleotide sequence ID" value="NZ_BNJK01000001.1"/>
</dbReference>
<proteinExistence type="predicted"/>
<organism evidence="2 3">
    <name type="scientific">Reticulibacter mediterranei</name>
    <dbReference type="NCBI Taxonomy" id="2778369"/>
    <lineage>
        <taxon>Bacteria</taxon>
        <taxon>Bacillati</taxon>
        <taxon>Chloroflexota</taxon>
        <taxon>Ktedonobacteria</taxon>
        <taxon>Ktedonobacterales</taxon>
        <taxon>Reticulibacteraceae</taxon>
        <taxon>Reticulibacter</taxon>
    </lineage>
</organism>
<dbReference type="Proteomes" id="UP000597444">
    <property type="component" value="Unassembled WGS sequence"/>
</dbReference>
<feature type="domain" description="Glyoxalase-like" evidence="1">
    <location>
        <begin position="5"/>
        <end position="188"/>
    </location>
</feature>
<dbReference type="Gene3D" id="3.10.180.10">
    <property type="entry name" value="2,3-Dihydroxybiphenyl 1,2-Dioxygenase, domain 1"/>
    <property type="match status" value="2"/>
</dbReference>
<protein>
    <recommendedName>
        <fullName evidence="1">Glyoxalase-like domain-containing protein</fullName>
    </recommendedName>
</protein>
<name>A0A8J3IRF6_9CHLR</name>
<dbReference type="InterPro" id="IPR029068">
    <property type="entry name" value="Glyas_Bleomycin-R_OHBP_Dase"/>
</dbReference>
<dbReference type="AlphaFoldDB" id="A0A8J3IRF6"/>
<evidence type="ECO:0000313" key="2">
    <source>
        <dbReference type="EMBL" id="GHO97228.1"/>
    </source>
</evidence>
<evidence type="ECO:0000313" key="3">
    <source>
        <dbReference type="Proteomes" id="UP000597444"/>
    </source>
</evidence>
<sequence length="294" mass="32854">MPTRFDHFVIGVRDLDTAIRAYQRLGFDTRPGGKHTGRGTHNALIRFGLDYIELLSVYDEAEAAATGPRGQAIVDFLREREGVLLGYALATDSIEQEAERFRGSGLLVQEPFAMQRLRPDGHLLTWKLFVPGGSSWRRPWPFIIQWDEPDQERLITEQPGTHQNGASRWERIVVATHDLERSAALYQQQLGLELQPLNSCSRLHAQRAAFLVGNSTIVLAAPESAGPIQEKLLQIGEGPFEVTIAVKNVDQARSFLAQRDVSFQWDAANPKTLRISPEEALGVRIILVEDVVGQ</sequence>
<dbReference type="InterPro" id="IPR025870">
    <property type="entry name" value="Glyoxalase-like_dom"/>
</dbReference>
<reference evidence="2" key="1">
    <citation type="submission" date="2020-10" db="EMBL/GenBank/DDBJ databases">
        <title>Taxonomic study of unclassified bacteria belonging to the class Ktedonobacteria.</title>
        <authorList>
            <person name="Yabe S."/>
            <person name="Wang C.M."/>
            <person name="Zheng Y."/>
            <person name="Sakai Y."/>
            <person name="Cavaletti L."/>
            <person name="Monciardini P."/>
            <person name="Donadio S."/>
        </authorList>
    </citation>
    <scope>NUCLEOTIDE SEQUENCE</scope>
    <source>
        <strain evidence="2">ID150040</strain>
    </source>
</reference>
<dbReference type="PANTHER" id="PTHR40265:SF1">
    <property type="entry name" value="GLYOXALASE-LIKE DOMAIN-CONTAINING PROTEIN"/>
    <property type="match status" value="1"/>
</dbReference>
<dbReference type="PANTHER" id="PTHR40265">
    <property type="entry name" value="BLL2707 PROTEIN"/>
    <property type="match status" value="1"/>
</dbReference>
<dbReference type="Pfam" id="PF13468">
    <property type="entry name" value="Glyoxalase_3"/>
    <property type="match status" value="1"/>
</dbReference>